<keyword evidence="1" id="KW-1133">Transmembrane helix</keyword>
<feature type="transmembrane region" description="Helical" evidence="1">
    <location>
        <begin position="178"/>
        <end position="202"/>
    </location>
</feature>
<keyword evidence="1" id="KW-0812">Transmembrane</keyword>
<proteinExistence type="predicted"/>
<gene>
    <name evidence="2" type="ORF">MSP1401_LOCUS10988</name>
</gene>
<sequence>MVDARDAAVGAIVAAAGGLAVGLAKLASSGWLVSVPAFGMKGWQILSVGAFALNVASVGVPGRVDGEMAEEAKRAMAAKKAATKAPSEAETREPAGIPRAHWSRGLVSPAGWAFAIWGPIFGLESAFAAMVGNPKLSSSNPAAAAVFGVVAPYWAMACGLQALWCAAFRPWARKPRHFWLPGALLALEAVALGGAHRAMVLVSGLPGNALTKNAYLCGHLPIAMHFGWITAAAVVSANSFAAVAAWPKQTRVSLAFKSTWLAAAAAVYVSATSNDPVPSFVVAWALAAVASDGGESDAGEINKEALRSLAGAAATAAKLLAAFALALTAKNATNAIFA</sequence>
<dbReference type="AlphaFoldDB" id="A0A7S0H0W2"/>
<feature type="transmembrane region" description="Helical" evidence="1">
    <location>
        <begin position="7"/>
        <end position="33"/>
    </location>
</feature>
<dbReference type="PANTHER" id="PTHR33802:SF1">
    <property type="entry name" value="XK-RELATED PROTEIN"/>
    <property type="match status" value="1"/>
</dbReference>
<feature type="transmembrane region" description="Helical" evidence="1">
    <location>
        <begin position="142"/>
        <end position="166"/>
    </location>
</feature>
<evidence type="ECO:0000256" key="1">
    <source>
        <dbReference type="SAM" id="Phobius"/>
    </source>
</evidence>
<feature type="transmembrane region" description="Helical" evidence="1">
    <location>
        <begin position="109"/>
        <end position="130"/>
    </location>
</feature>
<organism evidence="2">
    <name type="scientific">Micromonas pusilla</name>
    <name type="common">Picoplanktonic green alga</name>
    <name type="synonym">Chromulina pusilla</name>
    <dbReference type="NCBI Taxonomy" id="38833"/>
    <lineage>
        <taxon>Eukaryota</taxon>
        <taxon>Viridiplantae</taxon>
        <taxon>Chlorophyta</taxon>
        <taxon>Mamiellophyceae</taxon>
        <taxon>Mamiellales</taxon>
        <taxon>Mamiellaceae</taxon>
        <taxon>Micromonas</taxon>
    </lineage>
</organism>
<accession>A0A7S0H0W2</accession>
<dbReference type="PANTHER" id="PTHR33802">
    <property type="entry name" value="SI:CH211-161H7.5-RELATED"/>
    <property type="match status" value="1"/>
</dbReference>
<keyword evidence="1" id="KW-0472">Membrane</keyword>
<dbReference type="EMBL" id="HBEN01013182">
    <property type="protein sequence ID" value="CAD8449151.1"/>
    <property type="molecule type" value="Transcribed_RNA"/>
</dbReference>
<feature type="transmembrane region" description="Helical" evidence="1">
    <location>
        <begin position="45"/>
        <end position="64"/>
    </location>
</feature>
<protein>
    <submittedName>
        <fullName evidence="2">Uncharacterized protein</fullName>
    </submittedName>
</protein>
<feature type="transmembrane region" description="Helical" evidence="1">
    <location>
        <begin position="222"/>
        <end position="246"/>
    </location>
</feature>
<reference evidence="2" key="1">
    <citation type="submission" date="2021-01" db="EMBL/GenBank/DDBJ databases">
        <authorList>
            <person name="Corre E."/>
            <person name="Pelletier E."/>
            <person name="Niang G."/>
            <person name="Scheremetjew M."/>
            <person name="Finn R."/>
            <person name="Kale V."/>
            <person name="Holt S."/>
            <person name="Cochrane G."/>
            <person name="Meng A."/>
            <person name="Brown T."/>
            <person name="Cohen L."/>
        </authorList>
    </citation>
    <scope>NUCLEOTIDE SEQUENCE</scope>
    <source>
        <strain evidence="2">CCAC1681</strain>
    </source>
</reference>
<evidence type="ECO:0000313" key="2">
    <source>
        <dbReference type="EMBL" id="CAD8449151.1"/>
    </source>
</evidence>
<name>A0A7S0H0W2_MICPS</name>